<proteinExistence type="predicted"/>
<dbReference type="InterPro" id="IPR014284">
    <property type="entry name" value="RNA_pol_sigma-70_dom"/>
</dbReference>
<keyword evidence="1" id="KW-0805">Transcription regulation</keyword>
<evidence type="ECO:0000313" key="7">
    <source>
        <dbReference type="Proteomes" id="UP000280296"/>
    </source>
</evidence>
<dbReference type="InterPro" id="IPR013325">
    <property type="entry name" value="RNA_pol_sigma_r2"/>
</dbReference>
<dbReference type="SUPFAM" id="SSF88946">
    <property type="entry name" value="Sigma2 domain of RNA polymerase sigma factors"/>
    <property type="match status" value="1"/>
</dbReference>
<name>A0A432MJ50_9BACT</name>
<evidence type="ECO:0000313" key="6">
    <source>
        <dbReference type="EMBL" id="RUL87250.1"/>
    </source>
</evidence>
<reference evidence="6 7" key="1">
    <citation type="submission" date="2018-12" db="EMBL/GenBank/DDBJ databases">
        <authorList>
            <person name="Toschakov S.V."/>
        </authorList>
    </citation>
    <scope>NUCLEOTIDE SEQUENCE [LARGE SCALE GENOMIC DNA]</scope>
    <source>
        <strain evidence="6 7">GM2012</strain>
    </source>
</reference>
<feature type="domain" description="RNA polymerase sigma-70 region 2" evidence="5">
    <location>
        <begin position="22"/>
        <end position="87"/>
    </location>
</feature>
<dbReference type="Gene3D" id="1.10.10.10">
    <property type="entry name" value="Winged helix-like DNA-binding domain superfamily/Winged helix DNA-binding domain"/>
    <property type="match status" value="1"/>
</dbReference>
<dbReference type="InterPro" id="IPR013324">
    <property type="entry name" value="RNA_pol_sigma_r3/r4-like"/>
</dbReference>
<dbReference type="OrthoDB" id="9799825at2"/>
<dbReference type="Proteomes" id="UP000280296">
    <property type="component" value="Unassembled WGS sequence"/>
</dbReference>
<keyword evidence="3" id="KW-0238">DNA-binding</keyword>
<dbReference type="NCBIfam" id="TIGR02937">
    <property type="entry name" value="sigma70-ECF"/>
    <property type="match status" value="1"/>
</dbReference>
<dbReference type="InterPro" id="IPR036388">
    <property type="entry name" value="WH-like_DNA-bd_sf"/>
</dbReference>
<evidence type="ECO:0000256" key="3">
    <source>
        <dbReference type="ARBA" id="ARBA00023125"/>
    </source>
</evidence>
<sequence>MRSENPRKERTPLTEAQQRLAVQYLPMARSLARPFKEQFPDIWEEFESAACMALVEAARSFEPARAVKFSTFARQRIWGGLCDVRRERLVRTRNECRAFAGSDGTSAPMEEIARDDRPVGADLEAVEAVESWLRKLPRQHAKACRLIYLEDKTHAEAAEILGYSPSRITYLHLESLAMLGDAVCPGFKPIHRRRARSRGAVPA</sequence>
<keyword evidence="7" id="KW-1185">Reference proteome</keyword>
<protein>
    <submittedName>
        <fullName evidence="6">Sigma-70 family RNA polymerase sigma factor</fullName>
    </submittedName>
</protein>
<dbReference type="EMBL" id="RYZH01000024">
    <property type="protein sequence ID" value="RUL87250.1"/>
    <property type="molecule type" value="Genomic_DNA"/>
</dbReference>
<evidence type="ECO:0000259" key="5">
    <source>
        <dbReference type="Pfam" id="PF04542"/>
    </source>
</evidence>
<dbReference type="GO" id="GO:0003677">
    <property type="term" value="F:DNA binding"/>
    <property type="evidence" value="ECO:0007669"/>
    <property type="project" value="UniProtKB-KW"/>
</dbReference>
<dbReference type="Gene3D" id="1.10.1740.10">
    <property type="match status" value="1"/>
</dbReference>
<evidence type="ECO:0000256" key="1">
    <source>
        <dbReference type="ARBA" id="ARBA00023015"/>
    </source>
</evidence>
<dbReference type="PANTHER" id="PTHR30385">
    <property type="entry name" value="SIGMA FACTOR F FLAGELLAR"/>
    <property type="match status" value="1"/>
</dbReference>
<dbReference type="GO" id="GO:0016987">
    <property type="term" value="F:sigma factor activity"/>
    <property type="evidence" value="ECO:0007669"/>
    <property type="project" value="UniProtKB-KW"/>
</dbReference>
<dbReference type="AlphaFoldDB" id="A0A432MJ50"/>
<evidence type="ECO:0000256" key="4">
    <source>
        <dbReference type="ARBA" id="ARBA00023163"/>
    </source>
</evidence>
<dbReference type="Pfam" id="PF04542">
    <property type="entry name" value="Sigma70_r2"/>
    <property type="match status" value="1"/>
</dbReference>
<reference evidence="6 7" key="2">
    <citation type="submission" date="2019-01" db="EMBL/GenBank/DDBJ databases">
        <title>Tautonia sociabilis, a novel thermotolerant planctomycete of Isosphaeraceae family, isolated from a 4000 m deep subterranean habitat.</title>
        <authorList>
            <person name="Kovaleva O.L."/>
            <person name="Elcheninov A.G."/>
            <person name="Van Heerden E."/>
            <person name="Toshchakov S.V."/>
            <person name="Novikov A."/>
            <person name="Bonch-Osmolovskaya E.A."/>
            <person name="Kublanov I.V."/>
        </authorList>
    </citation>
    <scope>NUCLEOTIDE SEQUENCE [LARGE SCALE GENOMIC DNA]</scope>
    <source>
        <strain evidence="6 7">GM2012</strain>
    </source>
</reference>
<keyword evidence="4" id="KW-0804">Transcription</keyword>
<dbReference type="SUPFAM" id="SSF88659">
    <property type="entry name" value="Sigma3 and sigma4 domains of RNA polymerase sigma factors"/>
    <property type="match status" value="1"/>
</dbReference>
<evidence type="ECO:0000256" key="2">
    <source>
        <dbReference type="ARBA" id="ARBA00023082"/>
    </source>
</evidence>
<accession>A0A432MJ50</accession>
<dbReference type="RefSeq" id="WP_126725994.1">
    <property type="nucleotide sequence ID" value="NZ_RYZH01000024.1"/>
</dbReference>
<keyword evidence="2" id="KW-0731">Sigma factor</keyword>
<comment type="caution">
    <text evidence="6">The sequence shown here is derived from an EMBL/GenBank/DDBJ whole genome shotgun (WGS) entry which is preliminary data.</text>
</comment>
<organism evidence="6 7">
    <name type="scientific">Tautonia sociabilis</name>
    <dbReference type="NCBI Taxonomy" id="2080755"/>
    <lineage>
        <taxon>Bacteria</taxon>
        <taxon>Pseudomonadati</taxon>
        <taxon>Planctomycetota</taxon>
        <taxon>Planctomycetia</taxon>
        <taxon>Isosphaerales</taxon>
        <taxon>Isosphaeraceae</taxon>
        <taxon>Tautonia</taxon>
    </lineage>
</organism>
<gene>
    <name evidence="6" type="ORF">TsocGM_13585</name>
</gene>
<dbReference type="GO" id="GO:0006352">
    <property type="term" value="P:DNA-templated transcription initiation"/>
    <property type="evidence" value="ECO:0007669"/>
    <property type="project" value="InterPro"/>
</dbReference>
<dbReference type="PANTHER" id="PTHR30385:SF7">
    <property type="entry name" value="RNA POLYMERASE SIGMA FACTOR FLIA"/>
    <property type="match status" value="1"/>
</dbReference>
<dbReference type="InterPro" id="IPR007627">
    <property type="entry name" value="RNA_pol_sigma70_r2"/>
</dbReference>